<dbReference type="OrthoDB" id="598444at2"/>
<dbReference type="InterPro" id="IPR041916">
    <property type="entry name" value="Anti_sigma_zinc_sf"/>
</dbReference>
<sequence length="164" mass="18166">MKCTEAEHVIAEMALGFISESKRKELEDHLSVCAHCRQEAEHYSVAVEALKAGVSERMISAEEVESVVSVVSSGLERKSNHNVKLLKLGVPVLAAAAVFLAIVISPMFFSGNGSDMTRLEVLEAYAEDLEATGMENDYNYTMYNTEFNYEHYGVSDTVSEYLIE</sequence>
<comment type="caution">
    <text evidence="2">The sequence shown here is derived from an EMBL/GenBank/DDBJ whole genome shotgun (WGS) entry which is preliminary data.</text>
</comment>
<keyword evidence="3" id="KW-1185">Reference proteome</keyword>
<dbReference type="RefSeq" id="WP_110021990.1">
    <property type="nucleotide sequence ID" value="NZ_PDNZ01000001.1"/>
</dbReference>
<dbReference type="EMBL" id="PDNZ01000001">
    <property type="protein sequence ID" value="PWW83109.1"/>
    <property type="molecule type" value="Genomic_DNA"/>
</dbReference>
<evidence type="ECO:0000313" key="2">
    <source>
        <dbReference type="EMBL" id="PWW83109.1"/>
    </source>
</evidence>
<organism evidence="2 3">
    <name type="scientific">Prosthecochloris marina</name>
    <dbReference type="NCBI Taxonomy" id="2017681"/>
    <lineage>
        <taxon>Bacteria</taxon>
        <taxon>Pseudomonadati</taxon>
        <taxon>Chlorobiota</taxon>
        <taxon>Chlorobiia</taxon>
        <taxon>Chlorobiales</taxon>
        <taxon>Chlorobiaceae</taxon>
        <taxon>Prosthecochloris</taxon>
    </lineage>
</organism>
<protein>
    <recommendedName>
        <fullName evidence="4">Zinc-finger domain-containing protein</fullName>
    </recommendedName>
</protein>
<feature type="transmembrane region" description="Helical" evidence="1">
    <location>
        <begin position="85"/>
        <end position="109"/>
    </location>
</feature>
<accession>A0A317T8N1</accession>
<gene>
    <name evidence="2" type="ORF">CR164_00675</name>
</gene>
<evidence type="ECO:0000256" key="1">
    <source>
        <dbReference type="SAM" id="Phobius"/>
    </source>
</evidence>
<proteinExistence type="predicted"/>
<evidence type="ECO:0008006" key="4">
    <source>
        <dbReference type="Google" id="ProtNLM"/>
    </source>
</evidence>
<keyword evidence="1" id="KW-0812">Transmembrane</keyword>
<keyword evidence="1" id="KW-1133">Transmembrane helix</keyword>
<reference evidence="3" key="1">
    <citation type="submission" date="2017-10" db="EMBL/GenBank/DDBJ databases">
        <authorList>
            <person name="Gaisin V.A."/>
            <person name="Rysina M.S."/>
            <person name="Grouzdev D.S."/>
        </authorList>
    </citation>
    <scope>NUCLEOTIDE SEQUENCE [LARGE SCALE GENOMIC DNA]</scope>
    <source>
        <strain evidence="3">V1</strain>
    </source>
</reference>
<evidence type="ECO:0000313" key="3">
    <source>
        <dbReference type="Proteomes" id="UP000246278"/>
    </source>
</evidence>
<name>A0A317T8N1_9CHLB</name>
<keyword evidence="1" id="KW-0472">Membrane</keyword>
<dbReference type="Gene3D" id="1.10.10.1320">
    <property type="entry name" value="Anti-sigma factor, zinc-finger domain"/>
    <property type="match status" value="1"/>
</dbReference>
<dbReference type="AlphaFoldDB" id="A0A317T8N1"/>
<dbReference type="Proteomes" id="UP000246278">
    <property type="component" value="Unassembled WGS sequence"/>
</dbReference>